<evidence type="ECO:0000313" key="2">
    <source>
        <dbReference type="Proteomes" id="UP000005950"/>
    </source>
</evidence>
<dbReference type="AlphaFoldDB" id="B9YBT7"/>
<protein>
    <submittedName>
        <fullName evidence="1">Uncharacterized protein</fullName>
    </submittedName>
</protein>
<proteinExistence type="predicted"/>
<evidence type="ECO:0000313" key="1">
    <source>
        <dbReference type="EMBL" id="EEF66555.1"/>
    </source>
</evidence>
<name>B9YBT7_9FIRM</name>
<sequence length="41" mass="4821">MIAYQQRRAGLSTAAQYAPFILTVDWLDWFCYFIQTFALIS</sequence>
<reference evidence="1 2" key="2">
    <citation type="submission" date="2009-02" db="EMBL/GenBank/DDBJ databases">
        <title>Draft genome sequence of Holdemania filiformis DSM 12042.</title>
        <authorList>
            <person name="Sudarsanam P."/>
            <person name="Ley R."/>
            <person name="Guruge J."/>
            <person name="Turnbaugh P.J."/>
            <person name="Mahowald M."/>
            <person name="Liep D."/>
            <person name="Gordon J."/>
        </authorList>
    </citation>
    <scope>NUCLEOTIDE SEQUENCE [LARGE SCALE GENOMIC DNA]</scope>
    <source>
        <strain evidence="1 2">DSM 12042</strain>
    </source>
</reference>
<dbReference type="EMBL" id="ACCF01000205">
    <property type="protein sequence ID" value="EEF66555.1"/>
    <property type="molecule type" value="Genomic_DNA"/>
</dbReference>
<comment type="caution">
    <text evidence="1">The sequence shown here is derived from an EMBL/GenBank/DDBJ whole genome shotgun (WGS) entry which is preliminary data.</text>
</comment>
<gene>
    <name evidence="1" type="ORF">HOLDEFILI_03295</name>
</gene>
<reference evidence="1 2" key="1">
    <citation type="submission" date="2008-12" db="EMBL/GenBank/DDBJ databases">
        <authorList>
            <person name="Fulton L."/>
            <person name="Clifton S."/>
            <person name="Fulton B."/>
            <person name="Xu J."/>
            <person name="Minx P."/>
            <person name="Pepin K.H."/>
            <person name="Johnson M."/>
            <person name="Bhonagiri V."/>
            <person name="Nash W.E."/>
            <person name="Mardis E.R."/>
            <person name="Wilson R.K."/>
        </authorList>
    </citation>
    <scope>NUCLEOTIDE SEQUENCE [LARGE SCALE GENOMIC DNA]</scope>
    <source>
        <strain evidence="1 2">DSM 12042</strain>
    </source>
</reference>
<accession>B9YBT7</accession>
<organism evidence="1 2">
    <name type="scientific">Holdemania filiformis DSM 12042</name>
    <dbReference type="NCBI Taxonomy" id="545696"/>
    <lineage>
        <taxon>Bacteria</taxon>
        <taxon>Bacillati</taxon>
        <taxon>Bacillota</taxon>
        <taxon>Erysipelotrichia</taxon>
        <taxon>Erysipelotrichales</taxon>
        <taxon>Erysipelotrichaceae</taxon>
        <taxon>Holdemania</taxon>
    </lineage>
</organism>
<dbReference type="HOGENOM" id="CLU_3271181_0_0_9"/>
<dbReference type="Proteomes" id="UP000005950">
    <property type="component" value="Unassembled WGS sequence"/>
</dbReference>